<gene>
    <name evidence="1" type="ORF">HW115_09045</name>
</gene>
<accession>A0A851GKQ5</accession>
<name>A0A851GKQ5_9BACT</name>
<dbReference type="EMBL" id="JACBAZ010000003">
    <property type="protein sequence ID" value="NWK55755.1"/>
    <property type="molecule type" value="Genomic_DNA"/>
</dbReference>
<reference evidence="1 2" key="1">
    <citation type="submission" date="2020-07" db="EMBL/GenBank/DDBJ databases">
        <title>Roseicoccus Jingziensis gen. nov., sp. nov., isolated from coastal seawater.</title>
        <authorList>
            <person name="Feng X."/>
        </authorList>
    </citation>
    <scope>NUCLEOTIDE SEQUENCE [LARGE SCALE GENOMIC DNA]</scope>
    <source>
        <strain evidence="1 2">N1E253</strain>
    </source>
</reference>
<dbReference type="Proteomes" id="UP000557872">
    <property type="component" value="Unassembled WGS sequence"/>
</dbReference>
<organism evidence="1 2">
    <name type="scientific">Oceaniferula marina</name>
    <dbReference type="NCBI Taxonomy" id="2748318"/>
    <lineage>
        <taxon>Bacteria</taxon>
        <taxon>Pseudomonadati</taxon>
        <taxon>Verrucomicrobiota</taxon>
        <taxon>Verrucomicrobiia</taxon>
        <taxon>Verrucomicrobiales</taxon>
        <taxon>Verrucomicrobiaceae</taxon>
        <taxon>Oceaniferula</taxon>
    </lineage>
</organism>
<dbReference type="RefSeq" id="WP_178932299.1">
    <property type="nucleotide sequence ID" value="NZ_JACBAZ010000003.1"/>
</dbReference>
<protein>
    <submittedName>
        <fullName evidence="1">Uncharacterized protein</fullName>
    </submittedName>
</protein>
<dbReference type="AlphaFoldDB" id="A0A851GKQ5"/>
<evidence type="ECO:0000313" key="2">
    <source>
        <dbReference type="Proteomes" id="UP000557872"/>
    </source>
</evidence>
<comment type="caution">
    <text evidence="1">The sequence shown here is derived from an EMBL/GenBank/DDBJ whole genome shotgun (WGS) entry which is preliminary data.</text>
</comment>
<keyword evidence="2" id="KW-1185">Reference proteome</keyword>
<sequence length="411" mass="47556">MMQTIPIVIIATLVAMLVWTVHQRGDITTLTRQNQELEQIIHTHQRADSKQAKHTEIRTSLDDTPINWTKVVKDLRSNLGGYGYLKTTRRLDEAFESMSYDGLITALDEIHATDLSKGDRQMLIRIMCSQLFSRFTEQSLARFIDRYREPIWQHSIAQGFAKWIRQHPEKATTWYESELLTGTFNTDSPENQLNTPETLLEYGIYSILSSSPDHAQRLLASVPQSSQLRALSSIRLTNLTPEDHINWATLVRNTLCQKDQLKAITWPTQNWSDGDGAPMHISEVDAYLRRIQPNNDELEACIMTVAAQPTSWQQDRRKIKTDDIDRLRQWVNTHQPELLDTATAKAVRSAHIPYQELERIISRYHATSHNDELLIALLKNRQASHHRELSRDIASRLTDEAQRNHYLDEFE</sequence>
<evidence type="ECO:0000313" key="1">
    <source>
        <dbReference type="EMBL" id="NWK55755.1"/>
    </source>
</evidence>
<proteinExistence type="predicted"/>